<dbReference type="SUPFAM" id="SSF56281">
    <property type="entry name" value="Metallo-hydrolase/oxidoreductase"/>
    <property type="match status" value="1"/>
</dbReference>
<reference evidence="2 3" key="1">
    <citation type="submission" date="2015-01" db="EMBL/GenBank/DDBJ databases">
        <title>Vibrio sp. C94 JCM 19241 whole genome shotgun sequence.</title>
        <authorList>
            <person name="Sawabe T."/>
            <person name="Meirelles P."/>
            <person name="Feng G."/>
            <person name="Sayaka M."/>
            <person name="Hattori M."/>
            <person name="Ohkuma M."/>
        </authorList>
    </citation>
    <scope>NUCLEOTIDE SEQUENCE [LARGE SCALE GENOMIC DNA]</scope>
    <source>
        <strain evidence="3">JCM 19241</strain>
    </source>
</reference>
<dbReference type="PANTHER" id="PTHR43223">
    <property type="entry name" value="ALKYL/ARYL-SULFATASE"/>
    <property type="match status" value="1"/>
</dbReference>
<accession>A0A0B8QCI6</accession>
<organism evidence="2 3">
    <name type="scientific">Vibrio ishigakensis</name>
    <dbReference type="NCBI Taxonomy" id="1481914"/>
    <lineage>
        <taxon>Bacteria</taxon>
        <taxon>Pseudomonadati</taxon>
        <taxon>Pseudomonadota</taxon>
        <taxon>Gammaproteobacteria</taxon>
        <taxon>Vibrionales</taxon>
        <taxon>Vibrionaceae</taxon>
        <taxon>Vibrio</taxon>
    </lineage>
</organism>
<dbReference type="AlphaFoldDB" id="A0A0B8QCI6"/>
<dbReference type="InterPro" id="IPR052195">
    <property type="entry name" value="Bact_Alkyl/Aryl-Sulfatase"/>
</dbReference>
<dbReference type="EMBL" id="BBSC01000006">
    <property type="protein sequence ID" value="GAM76366.1"/>
    <property type="molecule type" value="Genomic_DNA"/>
</dbReference>
<dbReference type="STRING" id="1481914.JCM19241_3903"/>
<proteinExistence type="predicted"/>
<comment type="caution">
    <text evidence="2">The sequence shown here is derived from an EMBL/GenBank/DDBJ whole genome shotgun (WGS) entry which is preliminary data.</text>
</comment>
<dbReference type="InterPro" id="IPR036866">
    <property type="entry name" value="RibonucZ/Hydroxyglut_hydro"/>
</dbReference>
<dbReference type="PANTHER" id="PTHR43223:SF1">
    <property type="entry name" value="ALKYL_ARYL-SULFATASE BDS1"/>
    <property type="match status" value="1"/>
</dbReference>
<reference evidence="2 3" key="2">
    <citation type="submission" date="2015-01" db="EMBL/GenBank/DDBJ databases">
        <authorList>
            <consortium name="NBRP consortium"/>
            <person name="Sawabe T."/>
            <person name="Meirelles P."/>
            <person name="Feng G."/>
            <person name="Sayaka M."/>
            <person name="Hattori M."/>
            <person name="Ohkuma M."/>
        </authorList>
    </citation>
    <scope>NUCLEOTIDE SEQUENCE [LARGE SCALE GENOMIC DNA]</scope>
    <source>
        <strain evidence="3">JCM 19241</strain>
    </source>
</reference>
<evidence type="ECO:0000313" key="3">
    <source>
        <dbReference type="Proteomes" id="UP000031666"/>
    </source>
</evidence>
<dbReference type="Proteomes" id="UP000031666">
    <property type="component" value="Unassembled WGS sequence"/>
</dbReference>
<protein>
    <submittedName>
        <fullName evidence="2">Alkyl sulfatase</fullName>
    </submittedName>
</protein>
<dbReference type="GO" id="GO:0046983">
    <property type="term" value="F:protein dimerization activity"/>
    <property type="evidence" value="ECO:0007669"/>
    <property type="project" value="InterPro"/>
</dbReference>
<dbReference type="Pfam" id="PF14863">
    <property type="entry name" value="Alkyl_sulf_dimr"/>
    <property type="match status" value="1"/>
</dbReference>
<evidence type="ECO:0000313" key="2">
    <source>
        <dbReference type="EMBL" id="GAM76366.1"/>
    </source>
</evidence>
<feature type="domain" description="Alkyl sulfatase dimerisation" evidence="1">
    <location>
        <begin position="2"/>
        <end position="79"/>
    </location>
</feature>
<dbReference type="InterPro" id="IPR029228">
    <property type="entry name" value="Alkyl_sulf_dimr"/>
</dbReference>
<dbReference type="GO" id="GO:0018741">
    <property type="term" value="F:linear primary-alkylsulfatase activity"/>
    <property type="evidence" value="ECO:0007669"/>
    <property type="project" value="TreeGrafter"/>
</dbReference>
<dbReference type="InterPro" id="IPR038536">
    <property type="entry name" value="Alkyl/aryl-sulf_dimr_sf"/>
</dbReference>
<name>A0A0B8QCI6_9VIBR</name>
<gene>
    <name evidence="2" type="ORF">JCM19241_3903</name>
</gene>
<evidence type="ECO:0000259" key="1">
    <source>
        <dbReference type="Pfam" id="PF14863"/>
    </source>
</evidence>
<dbReference type="Gene3D" id="1.25.40.880">
    <property type="entry name" value="Alkyl sulfatase, dimerisation domain"/>
    <property type="match status" value="1"/>
</dbReference>
<dbReference type="GO" id="GO:0018909">
    <property type="term" value="P:dodecyl sulfate metabolic process"/>
    <property type="evidence" value="ECO:0007669"/>
    <property type="project" value="TreeGrafter"/>
</dbReference>
<sequence>MVEVVKLPKHLAEHPWLGEHYGTVAHAVRQIYVGYVGFFEADPWQLEPMAYEQRAKAFVELMGGRDNIIKTAKSAIEQKTTPSPLKSFLSYYCKQAGYGSAPAKSTGVQGLGCRSGEHQLA</sequence>